<dbReference type="InterPro" id="IPR011058">
    <property type="entry name" value="Cyanovirin-N"/>
</dbReference>
<gene>
    <name evidence="2" type="ORF">CTheo_7154</name>
</gene>
<reference evidence="2 3" key="1">
    <citation type="journal article" date="2019" name="Fungal Biol. Biotechnol.">
        <title>Draft genome sequence of fastidious pathogen Ceratobasidium theobromae, which causes vascular-streak dieback in Theobroma cacao.</title>
        <authorList>
            <person name="Ali S.S."/>
            <person name="Asman A."/>
            <person name="Shao J."/>
            <person name="Firmansyah A.P."/>
            <person name="Susilo A.W."/>
            <person name="Rosmana A."/>
            <person name="McMahon P."/>
            <person name="Junaid M."/>
            <person name="Guest D."/>
            <person name="Kheng T.Y."/>
            <person name="Meinhardt L.W."/>
            <person name="Bailey B.A."/>
        </authorList>
    </citation>
    <scope>NUCLEOTIDE SEQUENCE [LARGE SCALE GENOMIC DNA]</scope>
    <source>
        <strain evidence="2 3">CT2</strain>
    </source>
</reference>
<evidence type="ECO:0000259" key="1">
    <source>
        <dbReference type="SMART" id="SM01111"/>
    </source>
</evidence>
<dbReference type="OrthoDB" id="2441380at2759"/>
<dbReference type="PANTHER" id="PTHR42076:SF1">
    <property type="entry name" value="CYANOVIRIN-N DOMAIN-CONTAINING PROTEIN"/>
    <property type="match status" value="1"/>
</dbReference>
<dbReference type="InterPro" id="IPR036673">
    <property type="entry name" value="Cyanovirin-N_sf"/>
</dbReference>
<keyword evidence="3" id="KW-1185">Reference proteome</keyword>
<dbReference type="PANTHER" id="PTHR42076">
    <property type="entry name" value="CYANOVIRIN-N HOMOLOG"/>
    <property type="match status" value="1"/>
</dbReference>
<dbReference type="SMART" id="SM01111">
    <property type="entry name" value="CVNH"/>
    <property type="match status" value="1"/>
</dbReference>
<evidence type="ECO:0000313" key="3">
    <source>
        <dbReference type="Proteomes" id="UP000383932"/>
    </source>
</evidence>
<dbReference type="EMBL" id="SSOP01000275">
    <property type="protein sequence ID" value="KAB5589400.1"/>
    <property type="molecule type" value="Genomic_DNA"/>
</dbReference>
<accession>A0A5N5QCA6</accession>
<feature type="domain" description="Cyanovirin-N" evidence="1">
    <location>
        <begin position="120"/>
        <end position="214"/>
    </location>
</feature>
<proteinExistence type="predicted"/>
<protein>
    <submittedName>
        <fullName evidence="2">Cyanovirin</fullName>
    </submittedName>
</protein>
<sequence>MKRSIFLPARWPRPLDMWAYQFQSRSRSSRQTMDMAFYHKVIHGSNLRISFFASPPGFAASANGMRKLGAIASHLVPALVPALDASSGSAVTMPISVARHQFHGQAHSADRQVAHFVEWTSRNVSLNGSTLRAECQRRDGSWGSWSEINTNNFLGNIDGNFQWGDANWTLTARNTHFNSPIVTSDLQRRDQSWVSGRTVNLDEHIANIDGQLTYQG</sequence>
<dbReference type="Pfam" id="PF08881">
    <property type="entry name" value="CVNH"/>
    <property type="match status" value="1"/>
</dbReference>
<comment type="caution">
    <text evidence="2">The sequence shown here is derived from an EMBL/GenBank/DDBJ whole genome shotgun (WGS) entry which is preliminary data.</text>
</comment>
<dbReference type="Proteomes" id="UP000383932">
    <property type="component" value="Unassembled WGS sequence"/>
</dbReference>
<dbReference type="Gene3D" id="2.30.60.10">
    <property type="entry name" value="Cyanovirin-N"/>
    <property type="match status" value="1"/>
</dbReference>
<organism evidence="2 3">
    <name type="scientific">Ceratobasidium theobromae</name>
    <dbReference type="NCBI Taxonomy" id="1582974"/>
    <lineage>
        <taxon>Eukaryota</taxon>
        <taxon>Fungi</taxon>
        <taxon>Dikarya</taxon>
        <taxon>Basidiomycota</taxon>
        <taxon>Agaricomycotina</taxon>
        <taxon>Agaricomycetes</taxon>
        <taxon>Cantharellales</taxon>
        <taxon>Ceratobasidiaceae</taxon>
        <taxon>Ceratobasidium</taxon>
    </lineage>
</organism>
<dbReference type="AlphaFoldDB" id="A0A5N5QCA6"/>
<name>A0A5N5QCA6_9AGAM</name>
<dbReference type="SUPFAM" id="SSF51322">
    <property type="entry name" value="Cyanovirin-N"/>
    <property type="match status" value="1"/>
</dbReference>
<evidence type="ECO:0000313" key="2">
    <source>
        <dbReference type="EMBL" id="KAB5589400.1"/>
    </source>
</evidence>